<feature type="compositionally biased region" description="Low complexity" evidence="1">
    <location>
        <begin position="532"/>
        <end position="545"/>
    </location>
</feature>
<feature type="region of interest" description="Disordered" evidence="1">
    <location>
        <begin position="1"/>
        <end position="20"/>
    </location>
</feature>
<feature type="compositionally biased region" description="Low complexity" evidence="1">
    <location>
        <begin position="1078"/>
        <end position="1089"/>
    </location>
</feature>
<gene>
    <name evidence="3" type="primary">dido1</name>
</gene>
<feature type="compositionally biased region" description="Pro residues" evidence="1">
    <location>
        <begin position="1136"/>
        <end position="1146"/>
    </location>
</feature>
<organism evidence="3 4">
    <name type="scientific">Sander lucioperca</name>
    <name type="common">Pike-perch</name>
    <name type="synonym">Perca lucioperca</name>
    <dbReference type="NCBI Taxonomy" id="283035"/>
    <lineage>
        <taxon>Eukaryota</taxon>
        <taxon>Metazoa</taxon>
        <taxon>Chordata</taxon>
        <taxon>Craniata</taxon>
        <taxon>Vertebrata</taxon>
        <taxon>Euteleostomi</taxon>
        <taxon>Actinopterygii</taxon>
        <taxon>Neopterygii</taxon>
        <taxon>Teleostei</taxon>
        <taxon>Neoteleostei</taxon>
        <taxon>Acanthomorphata</taxon>
        <taxon>Eupercaria</taxon>
        <taxon>Perciformes</taxon>
        <taxon>Percoidei</taxon>
        <taxon>Percidae</taxon>
        <taxon>Luciopercinae</taxon>
        <taxon>Sander</taxon>
    </lineage>
</organism>
<evidence type="ECO:0000313" key="4">
    <source>
        <dbReference type="Proteomes" id="UP000694568"/>
    </source>
</evidence>
<dbReference type="GO" id="GO:0006351">
    <property type="term" value="P:DNA-templated transcription"/>
    <property type="evidence" value="ECO:0007669"/>
    <property type="project" value="TreeGrafter"/>
</dbReference>
<feature type="region of interest" description="Disordered" evidence="1">
    <location>
        <begin position="789"/>
        <end position="1523"/>
    </location>
</feature>
<reference evidence="3" key="2">
    <citation type="submission" date="2025-09" db="UniProtKB">
        <authorList>
            <consortium name="Ensembl"/>
        </authorList>
    </citation>
    <scope>IDENTIFICATION</scope>
</reference>
<feature type="compositionally biased region" description="Acidic residues" evidence="1">
    <location>
        <begin position="429"/>
        <end position="443"/>
    </location>
</feature>
<dbReference type="InterPro" id="IPR012921">
    <property type="entry name" value="SPOC_C"/>
</dbReference>
<accession>A0A8C9ZT03</accession>
<keyword evidence="4" id="KW-1185">Reference proteome</keyword>
<feature type="compositionally biased region" description="Pro residues" evidence="1">
    <location>
        <begin position="944"/>
        <end position="995"/>
    </location>
</feature>
<feature type="compositionally biased region" description="Pro residues" evidence="1">
    <location>
        <begin position="810"/>
        <end position="846"/>
    </location>
</feature>
<protein>
    <submittedName>
        <fullName evidence="3">Death inducer-obliterator 1</fullName>
    </submittedName>
</protein>
<dbReference type="GeneTree" id="ENSGT00940000155532"/>
<name>A0A8C9ZT03_SANLU</name>
<feature type="compositionally biased region" description="Low complexity" evidence="1">
    <location>
        <begin position="357"/>
        <end position="380"/>
    </location>
</feature>
<evidence type="ECO:0000256" key="1">
    <source>
        <dbReference type="SAM" id="MobiDB-lite"/>
    </source>
</evidence>
<dbReference type="Proteomes" id="UP000694568">
    <property type="component" value="Unplaced"/>
</dbReference>
<feature type="region of interest" description="Disordered" evidence="1">
    <location>
        <begin position="281"/>
        <end position="341"/>
    </location>
</feature>
<feature type="compositionally biased region" description="Basic and acidic residues" evidence="1">
    <location>
        <begin position="584"/>
        <end position="595"/>
    </location>
</feature>
<dbReference type="Pfam" id="PF07744">
    <property type="entry name" value="SPOC"/>
    <property type="match status" value="1"/>
</dbReference>
<feature type="compositionally biased region" description="Low complexity" evidence="1">
    <location>
        <begin position="869"/>
        <end position="882"/>
    </location>
</feature>
<feature type="compositionally biased region" description="Basic and acidic residues" evidence="1">
    <location>
        <begin position="1113"/>
        <end position="1128"/>
    </location>
</feature>
<feature type="region of interest" description="Disordered" evidence="1">
    <location>
        <begin position="357"/>
        <end position="481"/>
    </location>
</feature>
<feature type="compositionally biased region" description="Polar residues" evidence="1">
    <location>
        <begin position="1061"/>
        <end position="1077"/>
    </location>
</feature>
<feature type="compositionally biased region" description="Basic and acidic residues" evidence="1">
    <location>
        <begin position="284"/>
        <end position="297"/>
    </location>
</feature>
<dbReference type="GO" id="GO:0005634">
    <property type="term" value="C:nucleus"/>
    <property type="evidence" value="ECO:0007669"/>
    <property type="project" value="TreeGrafter"/>
</dbReference>
<feature type="domain" description="Spen paralogue and orthologue SPOC C-terminal" evidence="2">
    <location>
        <begin position="127"/>
        <end position="271"/>
    </location>
</feature>
<sequence>MPPSYQSIMESAVPESQPQLDLNMLAPPAEAPAPITPTVSSVSITRRDPRMARHSSSVTVTYTAPEKPINNSAETLPAPVSAPVDIAPKAPLPMPPAPPSAVATSKPVKTSTSEPPPEGETAIFLHGQEKIWKGFINMQAVAKFVTKAYLVSGSFEHLKEDLPDTIHVGGRITPTTVWDYVGKLKTSLSKELCLIRFHPATEEEEVAYVSLFSYFSSRKRFGVVANNNRRIKDLYLIPLGSKDPLPSKLLPFDGPGLEPVRPNLLLGLLVCQKDRKRTGAPLEFEEKRSKTQTKDVDDTGLPKPSPSVRAERLTRQSLDIPFSTTPPGSPPPNSSETSSSTVATSSVLSFLSSVKVTSTTTGKDSPSSSSSVASSAAAATPLQTILNTLFGKKKHDSEASNSPSDQGGELLVPPATMQQFAQSSKEKLVEEDDDRPYDPEEEYDPSRGYNVPKKPVEVVSKPEISKQPEVVANEGDDVAYDPEDDSIFEEVKTVVPGKAKIPTESVTDPQKILESLKQIGDQTFQKKGEQQTSSTGTPGASSTLSDTLLTQPAKSLLGNTQLLQLGKKVEELVKSSTVAPLINQKRDPRQSRDPRQAAAGRKLTDDPEEQEETSALLEDSTPSPQPVVQEPQLSDVTELPDSLQGSETSLPHNEVISETLPFMQSDEADVAIPLLGEEVEPDMEFNYMDEKEVKTEEAEPLKAETEMDKYSIWPNAASILKAGEDPEYEENSQDAPTTSYFNEPANTSTITSTIPVLTQSTTKVDTQSHHMPHYMSTPGFDSEYRPPADITPPSNFPPPHRMQGQSLIMRPPPMSMPPPMQGLPPMSGPPMQGPPPPIHVPLPVRGPLPMQSDNSQQYGPPPTAYPPYQNQWPSPQPLQQQVPPGPPPQNIMPPRGPPPSFPPMAQRGPAPQMFDPSIPPQHIRQQGHPTGLPPPPTFDGQNSLPPPRFTGLPPPFNFPANRGPPPPFTGPPPGHFENRLPPPSHFPGPRGPPPSQFGDHGAQPPMVDQPRGPAEHYNKDNSNAFKLNVDLHVFKDNQGPPPGPAYRGPPPNQYEDRRGPPSSSEMSGQHFNPHNQYGSSRPHSSPPHRGSFDENRGPPPQENRPHLFQHFGGSERYRFDRHSDEARPVRHSGPLLPTPPEAPIGPPSRMGAHSPDMHRDDHWRRHSPEMRRRSSTTREDSEPRSGDCFSRFEGGHREPASGPSQHSEERQRELSEDRRREREREVPHAGRPSWDRGQGKQWSREREWDRARERDHDPERSRERDRDPERTRERDRDPERTRERDRDPERGRERDRDPERGRERDRDPERGRERDRDPERGRERDRDPERGRERDRDPESGRERDRDPERGRERDRDPEHTREKEHHPERGRERDRDPERTREREHDPERTRERDRSRGREGERHRDTEGERHRDQDTDKRRDRERDRDKDKGRDSDKRDHDRDRGRNRDRERERERDRRRDRSRSRERDRDRERGKDRGKDRDRERERDRDRDRRSRSREKREEKKESKHDTPKERDITADK</sequence>
<dbReference type="Ensembl" id="ENSSLUT00000046877.1">
    <property type="protein sequence ID" value="ENSSLUP00000045456.1"/>
    <property type="gene ID" value="ENSSLUG00000020096.1"/>
</dbReference>
<proteinExistence type="predicted"/>
<reference evidence="3" key="1">
    <citation type="submission" date="2025-08" db="UniProtKB">
        <authorList>
            <consortium name="Ensembl"/>
        </authorList>
    </citation>
    <scope>IDENTIFICATION</scope>
</reference>
<feature type="compositionally biased region" description="Low complexity" evidence="1">
    <location>
        <begin position="451"/>
        <end position="462"/>
    </location>
</feature>
<evidence type="ECO:0000259" key="2">
    <source>
        <dbReference type="Pfam" id="PF07744"/>
    </source>
</evidence>
<feature type="region of interest" description="Disordered" evidence="1">
    <location>
        <begin position="574"/>
        <end position="651"/>
    </location>
</feature>
<dbReference type="PANTHER" id="PTHR11477">
    <property type="entry name" value="TRANSCRIPTION FACTOR S-II ZINC FINGER DOMAIN-CONTAINING PROTEIN"/>
    <property type="match status" value="1"/>
</dbReference>
<feature type="region of interest" description="Disordered" evidence="1">
    <location>
        <begin position="27"/>
        <end position="76"/>
    </location>
</feature>
<feature type="compositionally biased region" description="Pro residues" evidence="1">
    <location>
        <begin position="1039"/>
        <end position="1052"/>
    </location>
</feature>
<feature type="region of interest" description="Disordered" evidence="1">
    <location>
        <begin position="91"/>
        <end position="120"/>
    </location>
</feature>
<feature type="compositionally biased region" description="Pro residues" evidence="1">
    <location>
        <begin position="883"/>
        <end position="902"/>
    </location>
</feature>
<feature type="compositionally biased region" description="Basic and acidic residues" evidence="1">
    <location>
        <begin position="1206"/>
        <end position="1523"/>
    </location>
</feature>
<feature type="compositionally biased region" description="Basic and acidic residues" evidence="1">
    <location>
        <begin position="1155"/>
        <end position="1185"/>
    </location>
</feature>
<evidence type="ECO:0000313" key="3">
    <source>
        <dbReference type="Ensembl" id="ENSSLUP00000045456.1"/>
    </source>
</evidence>
<feature type="region of interest" description="Disordered" evidence="1">
    <location>
        <begin position="517"/>
        <end position="547"/>
    </location>
</feature>
<dbReference type="PANTHER" id="PTHR11477:SF13">
    <property type="entry name" value="DEATH-INDUCER OBLITERATOR 1"/>
    <property type="match status" value="1"/>
</dbReference>